<feature type="compositionally biased region" description="Acidic residues" evidence="1">
    <location>
        <begin position="399"/>
        <end position="409"/>
    </location>
</feature>
<accession>A0A1W2TFR1</accession>
<proteinExistence type="predicted"/>
<feature type="region of interest" description="Disordered" evidence="1">
    <location>
        <begin position="193"/>
        <end position="244"/>
    </location>
</feature>
<feature type="compositionally biased region" description="Basic residues" evidence="1">
    <location>
        <begin position="199"/>
        <end position="209"/>
    </location>
</feature>
<feature type="compositionally biased region" description="Polar residues" evidence="1">
    <location>
        <begin position="1224"/>
        <end position="1238"/>
    </location>
</feature>
<feature type="region of interest" description="Disordered" evidence="1">
    <location>
        <begin position="1455"/>
        <end position="1498"/>
    </location>
</feature>
<feature type="region of interest" description="Disordered" evidence="1">
    <location>
        <begin position="661"/>
        <end position="740"/>
    </location>
</feature>
<feature type="region of interest" description="Disordered" evidence="1">
    <location>
        <begin position="519"/>
        <end position="542"/>
    </location>
</feature>
<dbReference type="STRING" id="77044.A0A1W2TFR1"/>
<organism evidence="2">
    <name type="scientific">Rosellinia necatrix</name>
    <name type="common">White root-rot fungus</name>
    <dbReference type="NCBI Taxonomy" id="77044"/>
    <lineage>
        <taxon>Eukaryota</taxon>
        <taxon>Fungi</taxon>
        <taxon>Dikarya</taxon>
        <taxon>Ascomycota</taxon>
        <taxon>Pezizomycotina</taxon>
        <taxon>Sordariomycetes</taxon>
        <taxon>Xylariomycetidae</taxon>
        <taxon>Xylariales</taxon>
        <taxon>Xylariaceae</taxon>
        <taxon>Rosellinia</taxon>
    </lineage>
</organism>
<evidence type="ECO:0000256" key="1">
    <source>
        <dbReference type="SAM" id="MobiDB-lite"/>
    </source>
</evidence>
<feature type="compositionally biased region" description="Acidic residues" evidence="1">
    <location>
        <begin position="1465"/>
        <end position="1492"/>
    </location>
</feature>
<evidence type="ECO:0000313" key="3">
    <source>
        <dbReference type="Proteomes" id="UP000054516"/>
    </source>
</evidence>
<dbReference type="EMBL" id="DF977469">
    <property type="protein sequence ID" value="GAP86917.2"/>
    <property type="molecule type" value="Genomic_DNA"/>
</dbReference>
<evidence type="ECO:0000313" key="2">
    <source>
        <dbReference type="EMBL" id="GAP86917.2"/>
    </source>
</evidence>
<dbReference type="Proteomes" id="UP000054516">
    <property type="component" value="Unassembled WGS sequence"/>
</dbReference>
<gene>
    <name evidence="2" type="ORF">SAMD00023353_2400660</name>
</gene>
<reference evidence="2" key="1">
    <citation type="submission" date="2016-03" db="EMBL/GenBank/DDBJ databases">
        <title>Draft genome sequence of Rosellinia necatrix.</title>
        <authorList>
            <person name="Kanematsu S."/>
        </authorList>
    </citation>
    <scope>NUCLEOTIDE SEQUENCE [LARGE SCALE GENOMIC DNA]</scope>
    <source>
        <strain evidence="2">W97</strain>
    </source>
</reference>
<sequence>MAPQTPSGQQDGLQFIQYLGTVGLQEKEAVVERFVLSHVKLSTHEPLSPRVFQRLVDEQFEPAIEARMYLAQELSSIRERYDAVPKGAGGRATRSQIIQLGDVAAATGDKYEKLLRKISSIIKESAPRVNWKKHGKKRHQDELAEWLHRKHQHLTSIISDGSNPPIRSELEAVKNIIAEAMETVPVSAEGEVVTGQKNGKPKAGTRKRPFIVDDSDDNTTTATGSAPSPKKPKQNAIPKGRWWGPNESRLSCDEAFFDVIREYRLYLASPPHPVGSAEHREAMTGFLRRALGHAGLAPEAVEDVLIEPGWDFRGGPEEPGGVHGPAFIQPGATEAGWRLGRGGRRGLNDFKQMLGGGLSDAELSKSSQAAAPGRGMLALAHSLAGSKLSLRGGGPVNNNDDDDDDDDSAAENNYRLIRYGMEPVFLDPTDLWEELLEDATYPQGVFQTRVEQQRPPMADPDRLGRPFEHHREVMSAIPDEAEWKRAQGETEPAALEALAERYLAAVADARQKAHDFVHDNAGTVDPGAPRLGEEGGRERPKRRYGRIRDRGFAAPLGEVFRARMYQVLRLSVFWRFYRRGACSLAELLAEEQRHLEVWDQHEELYMEWENNRWFELRSAFERADLENRYESRGRLRAAWRGRREALDRCIEQLAEDPTYYDYLPEAGLDPEPGHELETESSSADETDPPESAPSLEKSGGAKAKKEEQDGVEGGISDLFGSDVFRSEGGDGKKMGDGTADAYDQERSLALDLFERTRDAYDEKLAQIIRQNDALDPDDPGNHALIHRNNVDIMAKQQVLWSLDSEIHNLRRSVDPLDSKSYGRGAEHKWELPEASHYWQNTRLVRKNTELPSGVTSLAPGPLPGEHPVPDNVRVLVGALPDFGQDAGELAAVLNPEDHPVLAAVPEEEGGEVVGGRVAGGEAVGGKAVGGGKFVSSSSKAGSQVDSHIDDIPKNWGGFLALHQASSARDAPSGTAALNWDDWTESVYVALLSSTSHLRASFPDDSPLAGSAEDLRRHIQAAYRVRFGNGFLHSSMAWRNREEHRHALLADLAGHVNRALAEVGLPATFAGPGDVAPALVAGSYAAVGGGGGSSGAGGGAEKPILDRLRDILKRKNEAEVTIRQLMKVRNSDSSRSTSSQPGMGLLVAGGLSPAQQQSLERARKTKKEALALYKSVRDSADAETRARADLVREEETRALNDRLREAEGVMAAALKARAMAAPSETGPTQSQSQSHSQVPGSAGLEFALALAEQQYARDAALLSAFDKTAAAAADEASATAAAATRADYVEARTRLRLSAEALAAQREWDSSPAETPEQLRARYEGLAGDYKEWAAGYDWEDDEEGDDDGPWARNGRNVADQWVMEATALLHEGFKAPPLGLNAGPRYWHDMYDSFWAARGASLPRKRAVWLYSLLADLNARITAAGGTPFVETPPQPPLSWVEGEPVSREELLLREQEEGDAKGEGEEEEGEEGGEEEGEEEGEGVGEGEDDATPAQTRLKSVVPGKSLTTPIETGEEGVVQARNDAWPDLSDLLRATWNSVVAHEALQQRDGDVSGMQPRGPQWPAPVRVLEGELEYYSL</sequence>
<keyword evidence="3" id="KW-1185">Reference proteome</keyword>
<feature type="compositionally biased region" description="Basic and acidic residues" evidence="1">
    <location>
        <begin position="1455"/>
        <end position="1464"/>
    </location>
</feature>
<feature type="region of interest" description="Disordered" evidence="1">
    <location>
        <begin position="1219"/>
        <end position="1238"/>
    </location>
</feature>
<protein>
    <submittedName>
        <fullName evidence="2">Uncharacterized protein</fullName>
    </submittedName>
</protein>
<feature type="region of interest" description="Disordered" evidence="1">
    <location>
        <begin position="389"/>
        <end position="409"/>
    </location>
</feature>
<name>A0A1W2TFR1_ROSNE</name>
<feature type="compositionally biased region" description="Basic and acidic residues" evidence="1">
    <location>
        <begin position="724"/>
        <end position="735"/>
    </location>
</feature>
<dbReference type="OrthoDB" id="4777437at2759"/>
<feature type="region of interest" description="Disordered" evidence="1">
    <location>
        <begin position="1127"/>
        <end position="1162"/>
    </location>
</feature>